<dbReference type="AlphaFoldDB" id="A0A1G7F6R9"/>
<protein>
    <submittedName>
        <fullName evidence="2">Sensors of blue-light using FAD</fullName>
    </submittedName>
</protein>
<dbReference type="InterPro" id="IPR007024">
    <property type="entry name" value="BLUF_domain"/>
</dbReference>
<dbReference type="SUPFAM" id="SSF54975">
    <property type="entry name" value="Acylphosphatase/BLUF domain-like"/>
    <property type="match status" value="1"/>
</dbReference>
<dbReference type="Pfam" id="PF04940">
    <property type="entry name" value="BLUF"/>
    <property type="match status" value="1"/>
</dbReference>
<name>A0A1G7F6R9_9BACT</name>
<dbReference type="InterPro" id="IPR036046">
    <property type="entry name" value="Acylphosphatase-like_dom_sf"/>
</dbReference>
<accession>A0A1G7F6R9</accession>
<sequence>MEYRLIYCSRNRIEGSEQQIAEEIEKILISSRRNNEQHNITGALLFNGLAFAQVLEGPRAAVEAIYATICEDNRNSHNVLLETGDIAKRDFARWSMAYSGPDSNGHLYEHLKLADVETDGAGVAKRVLDLLKSVVHAHV</sequence>
<reference evidence="2 3" key="1">
    <citation type="submission" date="2016-10" db="EMBL/GenBank/DDBJ databases">
        <authorList>
            <person name="de Groot N.N."/>
        </authorList>
    </citation>
    <scope>NUCLEOTIDE SEQUENCE [LARGE SCALE GENOMIC DNA]</scope>
    <source>
        <strain evidence="2 3">GAS232</strain>
    </source>
</reference>
<dbReference type="SMART" id="SM01034">
    <property type="entry name" value="BLUF"/>
    <property type="match status" value="1"/>
</dbReference>
<dbReference type="RefSeq" id="WP_083343528.1">
    <property type="nucleotide sequence ID" value="NZ_LT629690.1"/>
</dbReference>
<dbReference type="Proteomes" id="UP000182427">
    <property type="component" value="Chromosome I"/>
</dbReference>
<dbReference type="GO" id="GO:0071949">
    <property type="term" value="F:FAD binding"/>
    <property type="evidence" value="ECO:0007669"/>
    <property type="project" value="InterPro"/>
</dbReference>
<proteinExistence type="predicted"/>
<evidence type="ECO:0000313" key="2">
    <source>
        <dbReference type="EMBL" id="SDE71582.1"/>
    </source>
</evidence>
<keyword evidence="3" id="KW-1185">Reference proteome</keyword>
<evidence type="ECO:0000259" key="1">
    <source>
        <dbReference type="PROSITE" id="PS50925"/>
    </source>
</evidence>
<feature type="domain" description="BLUF" evidence="1">
    <location>
        <begin position="2"/>
        <end position="97"/>
    </location>
</feature>
<evidence type="ECO:0000313" key="3">
    <source>
        <dbReference type="Proteomes" id="UP000182427"/>
    </source>
</evidence>
<organism evidence="2 3">
    <name type="scientific">Terriglobus roseus</name>
    <dbReference type="NCBI Taxonomy" id="392734"/>
    <lineage>
        <taxon>Bacteria</taxon>
        <taxon>Pseudomonadati</taxon>
        <taxon>Acidobacteriota</taxon>
        <taxon>Terriglobia</taxon>
        <taxon>Terriglobales</taxon>
        <taxon>Acidobacteriaceae</taxon>
        <taxon>Terriglobus</taxon>
    </lineage>
</organism>
<dbReference type="OrthoDB" id="557705at2"/>
<dbReference type="PROSITE" id="PS50925">
    <property type="entry name" value="BLUF"/>
    <property type="match status" value="1"/>
</dbReference>
<dbReference type="GO" id="GO:0009882">
    <property type="term" value="F:blue light photoreceptor activity"/>
    <property type="evidence" value="ECO:0007669"/>
    <property type="project" value="InterPro"/>
</dbReference>
<dbReference type="Gene3D" id="3.30.70.100">
    <property type="match status" value="1"/>
</dbReference>
<gene>
    <name evidence="2" type="ORF">SAMN05444167_0235</name>
</gene>
<dbReference type="EMBL" id="LT629690">
    <property type="protein sequence ID" value="SDE71582.1"/>
    <property type="molecule type" value="Genomic_DNA"/>
</dbReference>